<evidence type="ECO:0000313" key="4">
    <source>
        <dbReference type="Proteomes" id="UP001412067"/>
    </source>
</evidence>
<evidence type="ECO:0000256" key="1">
    <source>
        <dbReference type="ARBA" id="ARBA00023152"/>
    </source>
</evidence>
<evidence type="ECO:0000259" key="2">
    <source>
        <dbReference type="Pfam" id="PF03727"/>
    </source>
</evidence>
<feature type="domain" description="Hexokinase C-terminal" evidence="2">
    <location>
        <begin position="70"/>
        <end position="111"/>
    </location>
</feature>
<dbReference type="EMBL" id="JBBWWR010000012">
    <property type="protein sequence ID" value="KAK8959295.1"/>
    <property type="molecule type" value="Genomic_DNA"/>
</dbReference>
<comment type="caution">
    <text evidence="3">The sequence shown here is derived from an EMBL/GenBank/DDBJ whole genome shotgun (WGS) entry which is preliminary data.</text>
</comment>
<dbReference type="Proteomes" id="UP001412067">
    <property type="component" value="Unassembled WGS sequence"/>
</dbReference>
<organism evidence="3 4">
    <name type="scientific">Platanthera guangdongensis</name>
    <dbReference type="NCBI Taxonomy" id="2320717"/>
    <lineage>
        <taxon>Eukaryota</taxon>
        <taxon>Viridiplantae</taxon>
        <taxon>Streptophyta</taxon>
        <taxon>Embryophyta</taxon>
        <taxon>Tracheophyta</taxon>
        <taxon>Spermatophyta</taxon>
        <taxon>Magnoliopsida</taxon>
        <taxon>Liliopsida</taxon>
        <taxon>Asparagales</taxon>
        <taxon>Orchidaceae</taxon>
        <taxon>Orchidoideae</taxon>
        <taxon>Orchideae</taxon>
        <taxon>Orchidinae</taxon>
        <taxon>Platanthera</taxon>
    </lineage>
</organism>
<sequence length="112" mass="12445">MPPASFYFDFQCSQFVNTSLKTQKLVISRALRYQRPARRAALGGGHSRHPYEAVRDASIEKRTTVVGMDAMDGGLYEHYSEFSERLKATLAEMLCETVASTVIVTHANDGGE</sequence>
<keyword evidence="1" id="KW-0324">Glycolysis</keyword>
<dbReference type="Gene3D" id="3.40.367.20">
    <property type="match status" value="1"/>
</dbReference>
<name>A0ABR2M640_9ASPA</name>
<dbReference type="Pfam" id="PF03727">
    <property type="entry name" value="Hexokinase_2"/>
    <property type="match status" value="1"/>
</dbReference>
<reference evidence="3 4" key="1">
    <citation type="journal article" date="2022" name="Nat. Plants">
        <title>Genomes of leafy and leafless Platanthera orchids illuminate the evolution of mycoheterotrophy.</title>
        <authorList>
            <person name="Li M.H."/>
            <person name="Liu K.W."/>
            <person name="Li Z."/>
            <person name="Lu H.C."/>
            <person name="Ye Q.L."/>
            <person name="Zhang D."/>
            <person name="Wang J.Y."/>
            <person name="Li Y.F."/>
            <person name="Zhong Z.M."/>
            <person name="Liu X."/>
            <person name="Yu X."/>
            <person name="Liu D.K."/>
            <person name="Tu X.D."/>
            <person name="Liu B."/>
            <person name="Hao Y."/>
            <person name="Liao X.Y."/>
            <person name="Jiang Y.T."/>
            <person name="Sun W.H."/>
            <person name="Chen J."/>
            <person name="Chen Y.Q."/>
            <person name="Ai Y."/>
            <person name="Zhai J.W."/>
            <person name="Wu S.S."/>
            <person name="Zhou Z."/>
            <person name="Hsiao Y.Y."/>
            <person name="Wu W.L."/>
            <person name="Chen Y.Y."/>
            <person name="Lin Y.F."/>
            <person name="Hsu J.L."/>
            <person name="Li C.Y."/>
            <person name="Wang Z.W."/>
            <person name="Zhao X."/>
            <person name="Zhong W.Y."/>
            <person name="Ma X.K."/>
            <person name="Ma L."/>
            <person name="Huang J."/>
            <person name="Chen G.Z."/>
            <person name="Huang M.Z."/>
            <person name="Huang L."/>
            <person name="Peng D.H."/>
            <person name="Luo Y.B."/>
            <person name="Zou S.Q."/>
            <person name="Chen S.P."/>
            <person name="Lan S."/>
            <person name="Tsai W.C."/>
            <person name="Van de Peer Y."/>
            <person name="Liu Z.J."/>
        </authorList>
    </citation>
    <scope>NUCLEOTIDE SEQUENCE [LARGE SCALE GENOMIC DNA]</scope>
    <source>
        <strain evidence="3">Lor288</strain>
    </source>
</reference>
<dbReference type="InterPro" id="IPR022673">
    <property type="entry name" value="Hexokinase_C"/>
</dbReference>
<keyword evidence="4" id="KW-1185">Reference proteome</keyword>
<gene>
    <name evidence="3" type="primary">HXK1</name>
    <name evidence="3" type="ORF">KSP40_PGU010102</name>
</gene>
<accession>A0ABR2M640</accession>
<proteinExistence type="predicted"/>
<evidence type="ECO:0000313" key="3">
    <source>
        <dbReference type="EMBL" id="KAK8959295.1"/>
    </source>
</evidence>
<protein>
    <submittedName>
        <fullName evidence="3">Hexokinase-1</fullName>
    </submittedName>
</protein>